<evidence type="ECO:0000313" key="1">
    <source>
        <dbReference type="EMBL" id="KAI0026538.1"/>
    </source>
</evidence>
<reference evidence="1" key="1">
    <citation type="submission" date="2021-02" db="EMBL/GenBank/DDBJ databases">
        <authorList>
            <consortium name="DOE Joint Genome Institute"/>
            <person name="Ahrendt S."/>
            <person name="Looney B.P."/>
            <person name="Miyauchi S."/>
            <person name="Morin E."/>
            <person name="Drula E."/>
            <person name="Courty P.E."/>
            <person name="Chicoki N."/>
            <person name="Fauchery L."/>
            <person name="Kohler A."/>
            <person name="Kuo A."/>
            <person name="Labutti K."/>
            <person name="Pangilinan J."/>
            <person name="Lipzen A."/>
            <person name="Riley R."/>
            <person name="Andreopoulos W."/>
            <person name="He G."/>
            <person name="Johnson J."/>
            <person name="Barry K.W."/>
            <person name="Grigoriev I.V."/>
            <person name="Nagy L."/>
            <person name="Hibbett D."/>
            <person name="Henrissat B."/>
            <person name="Matheny P.B."/>
            <person name="Labbe J."/>
            <person name="Martin F."/>
        </authorList>
    </citation>
    <scope>NUCLEOTIDE SEQUENCE</scope>
    <source>
        <strain evidence="1">EC-137</strain>
    </source>
</reference>
<evidence type="ECO:0000313" key="2">
    <source>
        <dbReference type="Proteomes" id="UP000814128"/>
    </source>
</evidence>
<accession>A0ACB8Q4R7</accession>
<sequence length="61" mass="6442">MTHAPPSRSECPAQLVCALALDVPTLCEAYLNTLHTHYLLAPTPSFITSSCIVSVLSTAAL</sequence>
<organism evidence="1 2">
    <name type="scientific">Vararia minispora EC-137</name>
    <dbReference type="NCBI Taxonomy" id="1314806"/>
    <lineage>
        <taxon>Eukaryota</taxon>
        <taxon>Fungi</taxon>
        <taxon>Dikarya</taxon>
        <taxon>Basidiomycota</taxon>
        <taxon>Agaricomycotina</taxon>
        <taxon>Agaricomycetes</taxon>
        <taxon>Russulales</taxon>
        <taxon>Lachnocladiaceae</taxon>
        <taxon>Vararia</taxon>
    </lineage>
</organism>
<proteinExistence type="predicted"/>
<comment type="caution">
    <text evidence="1">The sequence shown here is derived from an EMBL/GenBank/DDBJ whole genome shotgun (WGS) entry which is preliminary data.</text>
</comment>
<gene>
    <name evidence="1" type="ORF">K488DRAFT_92373</name>
</gene>
<reference evidence="1" key="2">
    <citation type="journal article" date="2022" name="New Phytol.">
        <title>Evolutionary transition to the ectomycorrhizal habit in the genomes of a hyperdiverse lineage of mushroom-forming fungi.</title>
        <authorList>
            <person name="Looney B."/>
            <person name="Miyauchi S."/>
            <person name="Morin E."/>
            <person name="Drula E."/>
            <person name="Courty P.E."/>
            <person name="Kohler A."/>
            <person name="Kuo A."/>
            <person name="LaButti K."/>
            <person name="Pangilinan J."/>
            <person name="Lipzen A."/>
            <person name="Riley R."/>
            <person name="Andreopoulos W."/>
            <person name="He G."/>
            <person name="Johnson J."/>
            <person name="Nolan M."/>
            <person name="Tritt A."/>
            <person name="Barry K.W."/>
            <person name="Grigoriev I.V."/>
            <person name="Nagy L.G."/>
            <person name="Hibbett D."/>
            <person name="Henrissat B."/>
            <person name="Matheny P.B."/>
            <person name="Labbe J."/>
            <person name="Martin F.M."/>
        </authorList>
    </citation>
    <scope>NUCLEOTIDE SEQUENCE</scope>
    <source>
        <strain evidence="1">EC-137</strain>
    </source>
</reference>
<dbReference type="EMBL" id="MU274429">
    <property type="protein sequence ID" value="KAI0026538.1"/>
    <property type="molecule type" value="Genomic_DNA"/>
</dbReference>
<dbReference type="Proteomes" id="UP000814128">
    <property type="component" value="Unassembled WGS sequence"/>
</dbReference>
<protein>
    <submittedName>
        <fullName evidence="1">Uncharacterized protein</fullName>
    </submittedName>
</protein>
<name>A0ACB8Q4R7_9AGAM</name>
<keyword evidence="2" id="KW-1185">Reference proteome</keyword>